<evidence type="ECO:0000313" key="1">
    <source>
        <dbReference type="EMBL" id="RXH56658.1"/>
    </source>
</evidence>
<accession>A0A4Q0T3Q4</accession>
<dbReference type="AlphaFoldDB" id="A0A4Q0T3Q4"/>
<reference evidence="1 2" key="1">
    <citation type="submission" date="2018-11" db="EMBL/GenBank/DDBJ databases">
        <authorList>
            <person name="Mardanov A.V."/>
            <person name="Ravin N.V."/>
            <person name="Dedysh S.N."/>
        </authorList>
    </citation>
    <scope>NUCLEOTIDE SEQUENCE [LARGE SCALE GENOMIC DNA]</scope>
    <source>
        <strain evidence="1 2">AF10</strain>
    </source>
</reference>
<name>A0A4Q0T3Q4_9BACT</name>
<evidence type="ECO:0000313" key="2">
    <source>
        <dbReference type="Proteomes" id="UP000289437"/>
    </source>
</evidence>
<dbReference type="Proteomes" id="UP000289437">
    <property type="component" value="Unassembled WGS sequence"/>
</dbReference>
<sequence>MIKPLRSEECKKHRPSNCDALDEFSSFSKGNGLYPFSPLYVIGPFA</sequence>
<keyword evidence="2" id="KW-1185">Reference proteome</keyword>
<organism evidence="1 2">
    <name type="scientific">Granulicella sibirica</name>
    <dbReference type="NCBI Taxonomy" id="2479048"/>
    <lineage>
        <taxon>Bacteria</taxon>
        <taxon>Pseudomonadati</taxon>
        <taxon>Acidobacteriota</taxon>
        <taxon>Terriglobia</taxon>
        <taxon>Terriglobales</taxon>
        <taxon>Acidobacteriaceae</taxon>
        <taxon>Granulicella</taxon>
    </lineage>
</organism>
<protein>
    <submittedName>
        <fullName evidence="1">Uncharacterized protein</fullName>
    </submittedName>
</protein>
<comment type="caution">
    <text evidence="1">The sequence shown here is derived from an EMBL/GenBank/DDBJ whole genome shotgun (WGS) entry which is preliminary data.</text>
</comment>
<reference evidence="2" key="2">
    <citation type="submission" date="2019-02" db="EMBL/GenBank/DDBJ databases">
        <title>Granulicella sibirica sp. nov., a psychrotolerant acidobacterium isolated from an organic soil layer in forested tundra, West Siberia.</title>
        <authorList>
            <person name="Oshkin I.Y."/>
            <person name="Kulichevskaya I.S."/>
            <person name="Rijpstra W.I.C."/>
            <person name="Sinninghe Damste J.S."/>
            <person name="Rakitin A.L."/>
            <person name="Ravin N.V."/>
            <person name="Dedysh S.N."/>
        </authorList>
    </citation>
    <scope>NUCLEOTIDE SEQUENCE [LARGE SCALE GENOMIC DNA]</scope>
    <source>
        <strain evidence="2">AF10</strain>
    </source>
</reference>
<gene>
    <name evidence="1" type="ORF">GRAN_3515</name>
</gene>
<dbReference type="EMBL" id="RDSM01000002">
    <property type="protein sequence ID" value="RXH56658.1"/>
    <property type="molecule type" value="Genomic_DNA"/>
</dbReference>
<proteinExistence type="predicted"/>